<evidence type="ECO:0000256" key="4">
    <source>
        <dbReference type="ARBA" id="ARBA00022692"/>
    </source>
</evidence>
<evidence type="ECO:0000256" key="5">
    <source>
        <dbReference type="ARBA" id="ARBA00022824"/>
    </source>
</evidence>
<organism evidence="8 9">
    <name type="scientific">Tetradesmus obliquus</name>
    <name type="common">Green alga</name>
    <name type="synonym">Acutodesmus obliquus</name>
    <dbReference type="NCBI Taxonomy" id="3088"/>
    <lineage>
        <taxon>Eukaryota</taxon>
        <taxon>Viridiplantae</taxon>
        <taxon>Chlorophyta</taxon>
        <taxon>core chlorophytes</taxon>
        <taxon>Chlorophyceae</taxon>
        <taxon>CS clade</taxon>
        <taxon>Sphaeropleales</taxon>
        <taxon>Scenedesmaceae</taxon>
        <taxon>Tetradesmus</taxon>
    </lineage>
</organism>
<dbReference type="OrthoDB" id="369569at2759"/>
<reference evidence="8 9" key="1">
    <citation type="submission" date="2016-10" db="EMBL/GenBank/DDBJ databases">
        <authorList>
            <person name="Cai Z."/>
        </authorList>
    </citation>
    <scope>NUCLEOTIDE SEQUENCE [LARGE SCALE GENOMIC DNA]</scope>
</reference>
<comment type="similarity">
    <text evidence="2">Belongs to the EMC4 family.</text>
</comment>
<keyword evidence="7" id="KW-0472">Membrane</keyword>
<dbReference type="STRING" id="3088.A0A383VZE2"/>
<gene>
    <name evidence="8" type="ORF">BQ4739_LOCUS10982</name>
</gene>
<evidence type="ECO:0000256" key="6">
    <source>
        <dbReference type="ARBA" id="ARBA00022989"/>
    </source>
</evidence>
<name>A0A383VZE2_TETOB</name>
<dbReference type="GO" id="GO:0005789">
    <property type="term" value="C:endoplasmic reticulum membrane"/>
    <property type="evidence" value="ECO:0007669"/>
    <property type="project" value="UniProtKB-SubCell"/>
</dbReference>
<evidence type="ECO:0000256" key="1">
    <source>
        <dbReference type="ARBA" id="ARBA00004477"/>
    </source>
</evidence>
<keyword evidence="5" id="KW-0256">Endoplasmic reticulum</keyword>
<keyword evidence="6" id="KW-1133">Transmembrane helix</keyword>
<evidence type="ECO:0000256" key="3">
    <source>
        <dbReference type="ARBA" id="ARBA00020820"/>
    </source>
</evidence>
<comment type="subcellular location">
    <subcellularLocation>
        <location evidence="1">Endoplasmic reticulum membrane</location>
        <topology evidence="1">Multi-pass membrane protein</topology>
    </subcellularLocation>
</comment>
<evidence type="ECO:0000256" key="2">
    <source>
        <dbReference type="ARBA" id="ARBA00007715"/>
    </source>
</evidence>
<protein>
    <recommendedName>
        <fullName evidence="3">ER membrane protein complex subunit 4</fullName>
    </recommendedName>
</protein>
<keyword evidence="4" id="KW-0812">Transmembrane</keyword>
<dbReference type="Pfam" id="PF06417">
    <property type="entry name" value="EMC4"/>
    <property type="match status" value="1"/>
</dbReference>
<accession>A0A383VZE2</accession>
<evidence type="ECO:0000256" key="7">
    <source>
        <dbReference type="ARBA" id="ARBA00023136"/>
    </source>
</evidence>
<keyword evidence="9" id="KW-1185">Reference proteome</keyword>
<proteinExistence type="inferred from homology"/>
<dbReference type="EMBL" id="FNXT01001012">
    <property type="protein sequence ID" value="SZX70815.1"/>
    <property type="molecule type" value="Genomic_DNA"/>
</dbReference>
<evidence type="ECO:0000313" key="9">
    <source>
        <dbReference type="Proteomes" id="UP000256970"/>
    </source>
</evidence>
<dbReference type="AlphaFoldDB" id="A0A383VZE2"/>
<evidence type="ECO:0000313" key="8">
    <source>
        <dbReference type="EMBL" id="SZX70815.1"/>
    </source>
</evidence>
<dbReference type="Proteomes" id="UP000256970">
    <property type="component" value="Unassembled WGS sequence"/>
</dbReference>
<sequence length="172" mass="19115">MAEQKPWKMDFDSVEGLKHHNKLDPPGFDSVTARDWVAGTSTLGKRRDPQLIEKKQAALWQLASAPFRQVGFMCFMMWMMGNGIQIFSILMTLSGLATPVMAIIKSKEVFPADPEKKLDTLTPRLLYCVINAGQFVFALHKLNAMGLLPTHPSDWLSAIAVPASLEHSYGAL</sequence>
<dbReference type="InterPro" id="IPR009445">
    <property type="entry name" value="TMEM85/Emc4"/>
</dbReference>
<dbReference type="PANTHER" id="PTHR19315">
    <property type="entry name" value="ER MEMBRANE PROTEIN COMPLEX SUBUNIT 4"/>
    <property type="match status" value="1"/>
</dbReference>